<organism evidence="1 2">
    <name type="scientific">Longimonas halophila</name>
    <dbReference type="NCBI Taxonomy" id="1469170"/>
    <lineage>
        <taxon>Bacteria</taxon>
        <taxon>Pseudomonadati</taxon>
        <taxon>Rhodothermota</taxon>
        <taxon>Rhodothermia</taxon>
        <taxon>Rhodothermales</taxon>
        <taxon>Salisaetaceae</taxon>
        <taxon>Longimonas</taxon>
    </lineage>
</organism>
<keyword evidence="2" id="KW-1185">Reference proteome</keyword>
<evidence type="ECO:0000313" key="1">
    <source>
        <dbReference type="EMBL" id="PEN06949.1"/>
    </source>
</evidence>
<name>A0A2H3NPA1_9BACT</name>
<evidence type="ECO:0000313" key="2">
    <source>
        <dbReference type="Proteomes" id="UP000221024"/>
    </source>
</evidence>
<dbReference type="AlphaFoldDB" id="A0A2H3NPA1"/>
<protein>
    <submittedName>
        <fullName evidence="1">Uncharacterized protein</fullName>
    </submittedName>
</protein>
<dbReference type="EMBL" id="PDEP01000006">
    <property type="protein sequence ID" value="PEN06949.1"/>
    <property type="molecule type" value="Genomic_DNA"/>
</dbReference>
<sequence>MLSSTAGSLYESNFSYSSSNVYRDFQGSTYSWNLDQDLHPHLDDDAPTRYSTARQDLVDAILLDSGDGGDDDCTTCIISEKSNSEIQRQFESQGYTVETVNTQDVKVSRSVGPRSASIEVVTTIDRQTGDVKGSVLKRNGNVESHFNVGTDAQGYPTLQSEMMTLRPGQNAFNRR</sequence>
<accession>A0A2H3NPA1</accession>
<proteinExistence type="predicted"/>
<gene>
    <name evidence="1" type="ORF">CRI93_07330</name>
</gene>
<reference evidence="1 2" key="1">
    <citation type="submission" date="2017-10" db="EMBL/GenBank/DDBJ databases">
        <title>Draft genome of Longimonas halophila.</title>
        <authorList>
            <person name="Goh K.M."/>
            <person name="Shamsir M.S."/>
            <person name="Lim S.W."/>
        </authorList>
    </citation>
    <scope>NUCLEOTIDE SEQUENCE [LARGE SCALE GENOMIC DNA]</scope>
    <source>
        <strain evidence="1 2">KCTC 42399</strain>
    </source>
</reference>
<comment type="caution">
    <text evidence="1">The sequence shown here is derived from an EMBL/GenBank/DDBJ whole genome shotgun (WGS) entry which is preliminary data.</text>
</comment>
<dbReference type="Proteomes" id="UP000221024">
    <property type="component" value="Unassembled WGS sequence"/>
</dbReference>